<keyword evidence="2" id="KW-0813">Transport</keyword>
<dbReference type="GO" id="GO:0042803">
    <property type="term" value="F:protein homodimerization activity"/>
    <property type="evidence" value="ECO:0007669"/>
    <property type="project" value="TreeGrafter"/>
</dbReference>
<dbReference type="GO" id="GO:0043328">
    <property type="term" value="P:protein transport to vacuole involved in ubiquitin-dependent protein catabolic process via the multivesicular body sorting pathway"/>
    <property type="evidence" value="ECO:0007669"/>
    <property type="project" value="TreeGrafter"/>
</dbReference>
<dbReference type="Gene3D" id="1.10.10.10">
    <property type="entry name" value="Winged helix-like DNA-binding domain superfamily/Winged helix DNA-binding domain"/>
    <property type="match status" value="1"/>
</dbReference>
<dbReference type="STRING" id="112498.A0A2D3UTN7"/>
<dbReference type="InterPro" id="IPR036390">
    <property type="entry name" value="WH_DNA-bd_sf"/>
</dbReference>
<evidence type="ECO:0000256" key="1">
    <source>
        <dbReference type="ARBA" id="ARBA00009674"/>
    </source>
</evidence>
<gene>
    <name evidence="5" type="ORF">RCC_03139</name>
</gene>
<dbReference type="SUPFAM" id="SSF46785">
    <property type="entry name" value="Winged helix' DNA-binding domain"/>
    <property type="match status" value="2"/>
</dbReference>
<dbReference type="GO" id="GO:0005198">
    <property type="term" value="F:structural molecule activity"/>
    <property type="evidence" value="ECO:0007669"/>
    <property type="project" value="TreeGrafter"/>
</dbReference>
<dbReference type="OrthoDB" id="245150at2759"/>
<dbReference type="PANTHER" id="PTHR13149:SF0">
    <property type="entry name" value="VACUOLAR PROTEIN-SORTING-ASSOCIATED PROTEIN 25"/>
    <property type="match status" value="1"/>
</dbReference>
<comment type="similarity">
    <text evidence="1">Belongs to the VPS25 family.</text>
</comment>
<feature type="region of interest" description="Disordered" evidence="4">
    <location>
        <begin position="1"/>
        <end position="30"/>
    </location>
</feature>
<evidence type="ECO:0000313" key="5">
    <source>
        <dbReference type="EMBL" id="CZT17305.1"/>
    </source>
</evidence>
<feature type="compositionally biased region" description="Low complexity" evidence="4">
    <location>
        <begin position="1"/>
        <end position="21"/>
    </location>
</feature>
<evidence type="ECO:0000256" key="2">
    <source>
        <dbReference type="ARBA" id="ARBA00022448"/>
    </source>
</evidence>
<evidence type="ECO:0000313" key="6">
    <source>
        <dbReference type="Proteomes" id="UP000225277"/>
    </source>
</evidence>
<dbReference type="EMBL" id="FJUY01000003">
    <property type="protein sequence ID" value="CZT17305.1"/>
    <property type="molecule type" value="Genomic_DNA"/>
</dbReference>
<evidence type="ECO:0000256" key="4">
    <source>
        <dbReference type="SAM" id="MobiDB-lite"/>
    </source>
</evidence>
<organism evidence="5 6">
    <name type="scientific">Ramularia collo-cygni</name>
    <dbReference type="NCBI Taxonomy" id="112498"/>
    <lineage>
        <taxon>Eukaryota</taxon>
        <taxon>Fungi</taxon>
        <taxon>Dikarya</taxon>
        <taxon>Ascomycota</taxon>
        <taxon>Pezizomycotina</taxon>
        <taxon>Dothideomycetes</taxon>
        <taxon>Dothideomycetidae</taxon>
        <taxon>Mycosphaerellales</taxon>
        <taxon>Mycosphaerellaceae</taxon>
        <taxon>Ramularia</taxon>
    </lineage>
</organism>
<dbReference type="Pfam" id="PF05871">
    <property type="entry name" value="ESCRT-II"/>
    <property type="match status" value="1"/>
</dbReference>
<accession>A0A2D3UTN7</accession>
<keyword evidence="6" id="KW-1185">Reference proteome</keyword>
<proteinExistence type="inferred from homology"/>
<keyword evidence="3" id="KW-0653">Protein transport</keyword>
<dbReference type="InterPro" id="IPR036388">
    <property type="entry name" value="WH-like_DNA-bd_sf"/>
</dbReference>
<dbReference type="GeneID" id="35598346"/>
<reference evidence="5 6" key="1">
    <citation type="submission" date="2016-03" db="EMBL/GenBank/DDBJ databases">
        <authorList>
            <person name="Ploux O."/>
        </authorList>
    </citation>
    <scope>NUCLEOTIDE SEQUENCE [LARGE SCALE GENOMIC DNA]</scope>
    <source>
        <strain evidence="5 6">URUG2</strain>
    </source>
</reference>
<dbReference type="Gene3D" id="1.10.10.570">
    <property type="entry name" value="Winged helix' DNA-binding domain. Chain C. Domain 1"/>
    <property type="match status" value="1"/>
</dbReference>
<dbReference type="GO" id="GO:0000814">
    <property type="term" value="C:ESCRT II complex"/>
    <property type="evidence" value="ECO:0007669"/>
    <property type="project" value="InterPro"/>
</dbReference>
<dbReference type="InterPro" id="IPR014041">
    <property type="entry name" value="ESCRT-II_cplx_Vps25-sub_N"/>
</dbReference>
<dbReference type="RefSeq" id="XP_023624198.1">
    <property type="nucleotide sequence ID" value="XM_023768430.1"/>
</dbReference>
<dbReference type="AlphaFoldDB" id="A0A2D3UTN7"/>
<name>A0A2D3UTN7_9PEZI</name>
<dbReference type="PANTHER" id="PTHR13149">
    <property type="entry name" value="VACUOLAR PROTEIN SORTING-ASSOCIATED PROTEIN VPS25"/>
    <property type="match status" value="1"/>
</dbReference>
<dbReference type="Proteomes" id="UP000225277">
    <property type="component" value="Unassembled WGS sequence"/>
</dbReference>
<protein>
    <submittedName>
        <fullName evidence="5">Related to VPS25 Vacuolar protein sorting (Putative)</fullName>
    </submittedName>
</protein>
<evidence type="ECO:0000256" key="3">
    <source>
        <dbReference type="ARBA" id="ARBA00022927"/>
    </source>
</evidence>
<sequence length="191" mass="21091">MSVPSPASQSLAALSISSPSEAQPPPASDLRNIRSYPPFYTLQPNLTIRARQLELWSSLITSYCATNHIFRLSLSSPPPDLFSNTTIKRSLKAADIKTVLESMGKTIEWLSADKSACLVWWRSAEEWADALVQWVEGTGQKGAVLTVYELRETGDWRGMEEVMLRKVLTLLAKKGKAAIFAVGDGEGVKFF</sequence>
<dbReference type="InterPro" id="IPR008570">
    <property type="entry name" value="ESCRT-II_cplx_Vps25-sub"/>
</dbReference>